<gene>
    <name evidence="3" type="ORF">ABU614_08760</name>
    <name evidence="2" type="ORF">V2J18_02045</name>
</gene>
<dbReference type="PROSITE" id="PS51257">
    <property type="entry name" value="PROKAR_LIPOPROTEIN"/>
    <property type="match status" value="1"/>
</dbReference>
<evidence type="ECO:0000313" key="4">
    <source>
        <dbReference type="Proteomes" id="UP001387215"/>
    </source>
</evidence>
<sequence length="92" mass="9899">MKPTATVIAIASLSLAACAAAAQYPVRDIWYSHHPNLARAQDLVAQAYGSVRAARQANEYQLGGHAAKAEQYLYAASRELKQAANTANREGR</sequence>
<evidence type="ECO:0000256" key="1">
    <source>
        <dbReference type="SAM" id="SignalP"/>
    </source>
</evidence>
<reference evidence="3" key="2">
    <citation type="submission" date="2024-06" db="EMBL/GenBank/DDBJ databases">
        <authorList>
            <person name="Li S."/>
        </authorList>
    </citation>
    <scope>NUCLEOTIDE SEQUENCE</scope>
    <source>
        <strain evidence="3">SR10</strain>
    </source>
</reference>
<reference evidence="2 4" key="1">
    <citation type="submission" date="2024-02" db="EMBL/GenBank/DDBJ databases">
        <title>Lysobacter Genome Sequencing and Mining.</title>
        <authorList>
            <person name="Bierman J."/>
            <person name="Walker M.C."/>
        </authorList>
    </citation>
    <scope>NUCLEOTIDE SEQUENCE [LARGE SCALE GENOMIC DNA]</scope>
    <source>
        <strain evidence="2 4">PB6250</strain>
    </source>
</reference>
<name>A0AAU8MZ15_9GAMM</name>
<keyword evidence="4" id="KW-1185">Reference proteome</keyword>
<dbReference type="EMBL" id="CP159925">
    <property type="protein sequence ID" value="XCO76859.1"/>
    <property type="molecule type" value="Genomic_DNA"/>
</dbReference>
<dbReference type="EMBL" id="JBANDL010000002">
    <property type="protein sequence ID" value="MEI2453452.1"/>
    <property type="molecule type" value="Genomic_DNA"/>
</dbReference>
<dbReference type="Proteomes" id="UP001387215">
    <property type="component" value="Unassembled WGS sequence"/>
</dbReference>
<protein>
    <recommendedName>
        <fullName evidence="5">DUF4398 domain-containing protein</fullName>
    </recommendedName>
</protein>
<evidence type="ECO:0000313" key="2">
    <source>
        <dbReference type="EMBL" id="MEI2453452.1"/>
    </source>
</evidence>
<feature type="chain" id="PRO_5043347326" description="DUF4398 domain-containing protein" evidence="1">
    <location>
        <begin position="20"/>
        <end position="92"/>
    </location>
</feature>
<organism evidence="3">
    <name type="scientific">Lysobacter firmicutimachus</name>
    <dbReference type="NCBI Taxonomy" id="1792846"/>
    <lineage>
        <taxon>Bacteria</taxon>
        <taxon>Pseudomonadati</taxon>
        <taxon>Pseudomonadota</taxon>
        <taxon>Gammaproteobacteria</taxon>
        <taxon>Lysobacterales</taxon>
        <taxon>Lysobacteraceae</taxon>
        <taxon>Lysobacter</taxon>
    </lineage>
</organism>
<dbReference type="AlphaFoldDB" id="A0AAU8MZ15"/>
<feature type="signal peptide" evidence="1">
    <location>
        <begin position="1"/>
        <end position="19"/>
    </location>
</feature>
<keyword evidence="1" id="KW-0732">Signal</keyword>
<proteinExistence type="predicted"/>
<evidence type="ECO:0008006" key="5">
    <source>
        <dbReference type="Google" id="ProtNLM"/>
    </source>
</evidence>
<evidence type="ECO:0000313" key="3">
    <source>
        <dbReference type="EMBL" id="XCO76859.1"/>
    </source>
</evidence>
<accession>A0AAU8MZ15</accession>
<dbReference type="RefSeq" id="WP_336130769.1">
    <property type="nucleotide sequence ID" value="NZ_CP159925.1"/>
</dbReference>